<dbReference type="SUPFAM" id="SSF46689">
    <property type="entry name" value="Homeodomain-like"/>
    <property type="match status" value="1"/>
</dbReference>
<keyword evidence="2 4" id="KW-0238">DNA-binding</keyword>
<sequence>MATSPTTVHRLIDAYEDILLTDGERAATLDAIARRAGVSKGGLTYHFKSKDELAAALFDRLRTLVDEDVAVMRADPATAAAYYVTSSLDVRSPLERCNVAVTRLAQGSHPEANELLAQCRTRWFEVLMDAMGHEDMVHLVMLLGDGIYFNASLTGTGAMPEETDPATIDRIMALVRTIRY</sequence>
<evidence type="ECO:0000313" key="6">
    <source>
        <dbReference type="EMBL" id="PPB49016.1"/>
    </source>
</evidence>
<evidence type="ECO:0000256" key="1">
    <source>
        <dbReference type="ARBA" id="ARBA00023015"/>
    </source>
</evidence>
<dbReference type="PANTHER" id="PTHR30055">
    <property type="entry name" value="HTH-TYPE TRANSCRIPTIONAL REGULATOR RUTR"/>
    <property type="match status" value="1"/>
</dbReference>
<dbReference type="Gene3D" id="1.10.357.10">
    <property type="entry name" value="Tetracycline Repressor, domain 2"/>
    <property type="match status" value="1"/>
</dbReference>
<evidence type="ECO:0000256" key="3">
    <source>
        <dbReference type="ARBA" id="ARBA00023163"/>
    </source>
</evidence>
<dbReference type="OrthoDB" id="9806334at2"/>
<organism evidence="6 7">
    <name type="scientific">Arthrobacter pityocampae</name>
    <dbReference type="NCBI Taxonomy" id="547334"/>
    <lineage>
        <taxon>Bacteria</taxon>
        <taxon>Bacillati</taxon>
        <taxon>Actinomycetota</taxon>
        <taxon>Actinomycetes</taxon>
        <taxon>Micrococcales</taxon>
        <taxon>Micrococcaceae</taxon>
        <taxon>Arthrobacter</taxon>
    </lineage>
</organism>
<evidence type="ECO:0000256" key="2">
    <source>
        <dbReference type="ARBA" id="ARBA00023125"/>
    </source>
</evidence>
<accession>A0A2S5IWR6</accession>
<feature type="domain" description="HTH tetR-type" evidence="5">
    <location>
        <begin position="5"/>
        <end position="65"/>
    </location>
</feature>
<protein>
    <submittedName>
        <fullName evidence="6">TetR family transcriptional regulator</fullName>
    </submittedName>
</protein>
<gene>
    <name evidence="6" type="ORF">C4K88_09845</name>
</gene>
<dbReference type="AlphaFoldDB" id="A0A2S5IWR6"/>
<reference evidence="6 7" key="1">
    <citation type="journal article" date="2014" name="Int. J. Syst. Evol. Microbiol.">
        <title>Arthrobacter pityocampae sp. nov., isolated from Thaumetopoea pityocampa (Lep., Thaumetopoeidae).</title>
        <authorList>
            <person name="Ince I.A."/>
            <person name="Demirbag Z."/>
            <person name="Kati H."/>
        </authorList>
    </citation>
    <scope>NUCLEOTIDE SEQUENCE [LARGE SCALE GENOMIC DNA]</scope>
    <source>
        <strain evidence="6 7">Tp2</strain>
    </source>
</reference>
<dbReference type="InterPro" id="IPR009057">
    <property type="entry name" value="Homeodomain-like_sf"/>
</dbReference>
<evidence type="ECO:0000313" key="7">
    <source>
        <dbReference type="Proteomes" id="UP000239297"/>
    </source>
</evidence>
<dbReference type="PRINTS" id="PR00455">
    <property type="entry name" value="HTHTETR"/>
</dbReference>
<keyword evidence="1" id="KW-0805">Transcription regulation</keyword>
<dbReference type="PROSITE" id="PS50977">
    <property type="entry name" value="HTH_TETR_2"/>
    <property type="match status" value="1"/>
</dbReference>
<dbReference type="InterPro" id="IPR050109">
    <property type="entry name" value="HTH-type_TetR-like_transc_reg"/>
</dbReference>
<dbReference type="InterPro" id="IPR041479">
    <property type="entry name" value="TetR_CgmR_C"/>
</dbReference>
<dbReference type="InterPro" id="IPR001647">
    <property type="entry name" value="HTH_TetR"/>
</dbReference>
<dbReference type="Pfam" id="PF17937">
    <property type="entry name" value="TetR_C_28"/>
    <property type="match status" value="1"/>
</dbReference>
<dbReference type="GO" id="GO:0003700">
    <property type="term" value="F:DNA-binding transcription factor activity"/>
    <property type="evidence" value="ECO:0007669"/>
    <property type="project" value="TreeGrafter"/>
</dbReference>
<evidence type="ECO:0000256" key="4">
    <source>
        <dbReference type="PROSITE-ProRule" id="PRU00335"/>
    </source>
</evidence>
<feature type="DNA-binding region" description="H-T-H motif" evidence="4">
    <location>
        <begin position="28"/>
        <end position="47"/>
    </location>
</feature>
<dbReference type="PANTHER" id="PTHR30055:SF234">
    <property type="entry name" value="HTH-TYPE TRANSCRIPTIONAL REGULATOR BETI"/>
    <property type="match status" value="1"/>
</dbReference>
<proteinExistence type="predicted"/>
<dbReference type="EMBL" id="PRKW01000004">
    <property type="protein sequence ID" value="PPB49016.1"/>
    <property type="molecule type" value="Genomic_DNA"/>
</dbReference>
<dbReference type="Proteomes" id="UP000239297">
    <property type="component" value="Unassembled WGS sequence"/>
</dbReference>
<keyword evidence="7" id="KW-1185">Reference proteome</keyword>
<dbReference type="Pfam" id="PF00440">
    <property type="entry name" value="TetR_N"/>
    <property type="match status" value="1"/>
</dbReference>
<dbReference type="RefSeq" id="WP_104121457.1">
    <property type="nucleotide sequence ID" value="NZ_PRKW01000004.1"/>
</dbReference>
<dbReference type="GO" id="GO:0000976">
    <property type="term" value="F:transcription cis-regulatory region binding"/>
    <property type="evidence" value="ECO:0007669"/>
    <property type="project" value="TreeGrafter"/>
</dbReference>
<name>A0A2S5IWR6_9MICC</name>
<comment type="caution">
    <text evidence="6">The sequence shown here is derived from an EMBL/GenBank/DDBJ whole genome shotgun (WGS) entry which is preliminary data.</text>
</comment>
<evidence type="ECO:0000259" key="5">
    <source>
        <dbReference type="PROSITE" id="PS50977"/>
    </source>
</evidence>
<keyword evidence="3" id="KW-0804">Transcription</keyword>